<dbReference type="CDD" id="cd00067">
    <property type="entry name" value="GAL4"/>
    <property type="match status" value="1"/>
</dbReference>
<reference evidence="3 4" key="1">
    <citation type="submission" date="2019-07" db="EMBL/GenBank/DDBJ databases">
        <authorList>
            <person name="Friedrich A."/>
            <person name="Schacherer J."/>
        </authorList>
    </citation>
    <scope>NUCLEOTIDE SEQUENCE [LARGE SCALE GENOMIC DNA]</scope>
</reference>
<dbReference type="InterPro" id="IPR001138">
    <property type="entry name" value="Zn2Cys6_DnaBD"/>
</dbReference>
<evidence type="ECO:0000313" key="3">
    <source>
        <dbReference type="EMBL" id="VUG17786.1"/>
    </source>
</evidence>
<dbReference type="SMART" id="SM00066">
    <property type="entry name" value="GAL4"/>
    <property type="match status" value="1"/>
</dbReference>
<dbReference type="Pfam" id="PF11951">
    <property type="entry name" value="Fungal_trans_2"/>
    <property type="match status" value="1"/>
</dbReference>
<feature type="compositionally biased region" description="Polar residues" evidence="1">
    <location>
        <begin position="20"/>
        <end position="29"/>
    </location>
</feature>
<dbReference type="PANTHER" id="PTHR47784:SF5">
    <property type="entry name" value="STEROL UPTAKE CONTROL PROTEIN 2"/>
    <property type="match status" value="1"/>
</dbReference>
<dbReference type="SUPFAM" id="SSF57701">
    <property type="entry name" value="Zn2/Cys6 DNA-binding domain"/>
    <property type="match status" value="1"/>
</dbReference>
<dbReference type="GO" id="GO:0008270">
    <property type="term" value="F:zinc ion binding"/>
    <property type="evidence" value="ECO:0007669"/>
    <property type="project" value="InterPro"/>
</dbReference>
<sequence length="812" mass="89977">MTMTTSVTGTVDVKKEQDDSSLQIGQESAASGGKSSPFSRESTSTRTSRSSSRSPSRSTKSVKVSKRSTGKRRFHRKSRKGCATCKRRRVKCDETKPVCKNCQRIGLECLYLYPYASLEEKQKAMAAKKAQEERRKRDEEQKRQSELNQQQKMNMMASRQMSFHQGSFPLQSQPLMSAQSQNAISIANSPVELPQSPPLANITPGLINSAALSMQRIPSYGLSSILNQSFPSSFGSLSSSIMSPDLNNVSHVPALTVKHATPPPQPTSVSSLTNQQMSHYGARSQLDQGRQQAYQQQQQQQQQQQLRQLELQQQKKNRLLKNSIQMQNATAHYQGVADMRTSDGLQGKDKLSAQRRNPILSSTPTPQQLAARKQEQRNSVSQSLADNVDGDMDSTKQTSPLLKKSQTLGKGPSLSPDLINAPPPPMTQPVSELNLLDLRLMYHYTTKVWPTITAAGISDSKIWSDDIPMLAFKYPFLMHSLLAFSATHLSRTEPGLDQCVTGHRSEALRLLREAVLEMSPENTDALVASALILIMDSLANASSPTSTSLKSLPPSAWIFHVKGAATILTAVWPLSERSRFYKFISVDLGDLGDIGYDMISGELSNTSDTGENTQSLGKGRIRKPRIKYSNIKCFDDEIADLFPIPLTSPYFPTLAYMAKLYKERYKSDFILRVFAFPALLDKKFLGLLVSCDLVAMRIMRCYYRLLRNFTEEMKDKVWFLEGVSSVLPVDVDQYSGGGGMHMMLDFLGGPSIIDDDGKGGNEIDRKALQSGLLDTNNLPSSSIGDSLRLDDSSALTDDEAADTDFMEMANKH</sequence>
<dbReference type="AlphaFoldDB" id="A0A7D9GZ85"/>
<dbReference type="PROSITE" id="PS00463">
    <property type="entry name" value="ZN2_CY6_FUNGAL_1"/>
    <property type="match status" value="1"/>
</dbReference>
<gene>
    <name evidence="3" type="primary">UPC2</name>
    <name evidence="3" type="ORF">DEBR0S2_16314G</name>
</gene>
<feature type="domain" description="Zn(2)-C6 fungal-type" evidence="2">
    <location>
        <begin position="81"/>
        <end position="111"/>
    </location>
</feature>
<dbReference type="PANTHER" id="PTHR47784">
    <property type="entry name" value="STEROL UPTAKE CONTROL PROTEIN 2"/>
    <property type="match status" value="1"/>
</dbReference>
<feature type="compositionally biased region" description="Basic residues" evidence="1">
    <location>
        <begin position="63"/>
        <end position="80"/>
    </location>
</feature>
<organism evidence="3 4">
    <name type="scientific">Dekkera bruxellensis</name>
    <name type="common">Brettanomyces custersii</name>
    <dbReference type="NCBI Taxonomy" id="5007"/>
    <lineage>
        <taxon>Eukaryota</taxon>
        <taxon>Fungi</taxon>
        <taxon>Dikarya</taxon>
        <taxon>Ascomycota</taxon>
        <taxon>Saccharomycotina</taxon>
        <taxon>Pichiomycetes</taxon>
        <taxon>Pichiales</taxon>
        <taxon>Pichiaceae</taxon>
        <taxon>Brettanomyces</taxon>
    </lineage>
</organism>
<evidence type="ECO:0000259" key="2">
    <source>
        <dbReference type="PROSITE" id="PS50048"/>
    </source>
</evidence>
<feature type="compositionally biased region" description="Polar residues" evidence="1">
    <location>
        <begin position="395"/>
        <end position="408"/>
    </location>
</feature>
<name>A0A7D9GZ85_DEKBR</name>
<dbReference type="InterPro" id="IPR053157">
    <property type="entry name" value="Sterol_Uptake_Regulator"/>
</dbReference>
<feature type="compositionally biased region" description="Low complexity" evidence="1">
    <location>
        <begin position="285"/>
        <end position="299"/>
    </location>
</feature>
<dbReference type="InterPro" id="IPR021858">
    <property type="entry name" value="Fun_TF"/>
</dbReference>
<dbReference type="InterPro" id="IPR036864">
    <property type="entry name" value="Zn2-C6_fun-type_DNA-bd_sf"/>
</dbReference>
<dbReference type="GO" id="GO:0001228">
    <property type="term" value="F:DNA-binding transcription activator activity, RNA polymerase II-specific"/>
    <property type="evidence" value="ECO:0007669"/>
    <property type="project" value="TreeGrafter"/>
</dbReference>
<feature type="compositionally biased region" description="Low complexity" evidence="1">
    <location>
        <begin position="34"/>
        <end position="62"/>
    </location>
</feature>
<feature type="region of interest" description="Disordered" evidence="1">
    <location>
        <begin position="353"/>
        <end position="426"/>
    </location>
</feature>
<feature type="compositionally biased region" description="Polar residues" evidence="1">
    <location>
        <begin position="359"/>
        <end position="368"/>
    </location>
</feature>
<proteinExistence type="predicted"/>
<feature type="region of interest" description="Disordered" evidence="1">
    <location>
        <begin position="257"/>
        <end position="299"/>
    </location>
</feature>
<dbReference type="Gene3D" id="4.10.240.10">
    <property type="entry name" value="Zn(2)-C6 fungal-type DNA-binding domain"/>
    <property type="match status" value="1"/>
</dbReference>
<feature type="compositionally biased region" description="Basic and acidic residues" evidence="1">
    <location>
        <begin position="126"/>
        <end position="145"/>
    </location>
</feature>
<dbReference type="Pfam" id="PF00172">
    <property type="entry name" value="Zn_clus"/>
    <property type="match status" value="1"/>
</dbReference>
<feature type="region of interest" description="Disordered" evidence="1">
    <location>
        <begin position="126"/>
        <end position="149"/>
    </location>
</feature>
<protein>
    <submittedName>
        <fullName evidence="3">DEBR0S2_16314g1_1</fullName>
    </submittedName>
</protein>
<keyword evidence="4" id="KW-1185">Reference proteome</keyword>
<evidence type="ECO:0000313" key="4">
    <source>
        <dbReference type="Proteomes" id="UP000478008"/>
    </source>
</evidence>
<dbReference type="PROSITE" id="PS50048">
    <property type="entry name" value="ZN2_CY6_FUNGAL_2"/>
    <property type="match status" value="1"/>
</dbReference>
<dbReference type="Proteomes" id="UP000478008">
    <property type="component" value="Unassembled WGS sequence"/>
</dbReference>
<feature type="region of interest" description="Disordered" evidence="1">
    <location>
        <begin position="1"/>
        <end position="80"/>
    </location>
</feature>
<dbReference type="EMBL" id="CABFWN010000002">
    <property type="protein sequence ID" value="VUG17786.1"/>
    <property type="molecule type" value="Genomic_DNA"/>
</dbReference>
<evidence type="ECO:0000256" key="1">
    <source>
        <dbReference type="SAM" id="MobiDB-lite"/>
    </source>
</evidence>
<accession>A0A7D9GZ85</accession>
<feature type="compositionally biased region" description="Polar residues" evidence="1">
    <location>
        <begin position="267"/>
        <end position="278"/>
    </location>
</feature>